<feature type="non-terminal residue" evidence="1">
    <location>
        <position position="48"/>
    </location>
</feature>
<evidence type="ECO:0000313" key="1">
    <source>
        <dbReference type="EMBL" id="MCH95408.1"/>
    </source>
</evidence>
<name>A0A392N8S2_9FABA</name>
<protein>
    <submittedName>
        <fullName evidence="1">Uncharacterized protein</fullName>
    </submittedName>
</protein>
<dbReference type="PANTHER" id="PTHR47025">
    <property type="entry name" value="AUTOIMMUNE REGULATOR"/>
    <property type="match status" value="1"/>
</dbReference>
<comment type="caution">
    <text evidence="1">The sequence shown here is derived from an EMBL/GenBank/DDBJ whole genome shotgun (WGS) entry which is preliminary data.</text>
</comment>
<dbReference type="Proteomes" id="UP000265520">
    <property type="component" value="Unassembled WGS sequence"/>
</dbReference>
<accession>A0A392N8S2</accession>
<dbReference type="GO" id="GO:0005634">
    <property type="term" value="C:nucleus"/>
    <property type="evidence" value="ECO:0007669"/>
    <property type="project" value="TreeGrafter"/>
</dbReference>
<organism evidence="1 2">
    <name type="scientific">Trifolium medium</name>
    <dbReference type="NCBI Taxonomy" id="97028"/>
    <lineage>
        <taxon>Eukaryota</taxon>
        <taxon>Viridiplantae</taxon>
        <taxon>Streptophyta</taxon>
        <taxon>Embryophyta</taxon>
        <taxon>Tracheophyta</taxon>
        <taxon>Spermatophyta</taxon>
        <taxon>Magnoliopsida</taxon>
        <taxon>eudicotyledons</taxon>
        <taxon>Gunneridae</taxon>
        <taxon>Pentapetalae</taxon>
        <taxon>rosids</taxon>
        <taxon>fabids</taxon>
        <taxon>Fabales</taxon>
        <taxon>Fabaceae</taxon>
        <taxon>Papilionoideae</taxon>
        <taxon>50 kb inversion clade</taxon>
        <taxon>NPAAA clade</taxon>
        <taxon>Hologalegina</taxon>
        <taxon>IRL clade</taxon>
        <taxon>Trifolieae</taxon>
        <taxon>Trifolium</taxon>
    </lineage>
</organism>
<reference evidence="1 2" key="1">
    <citation type="journal article" date="2018" name="Front. Plant Sci.">
        <title>Red Clover (Trifolium pratense) and Zigzag Clover (T. medium) - A Picture of Genomic Similarities and Differences.</title>
        <authorList>
            <person name="Dluhosova J."/>
            <person name="Istvanek J."/>
            <person name="Nedelnik J."/>
            <person name="Repkova J."/>
        </authorList>
    </citation>
    <scope>NUCLEOTIDE SEQUENCE [LARGE SCALE GENOMIC DNA]</scope>
    <source>
        <strain evidence="2">cv. 10/8</strain>
        <tissue evidence="1">Leaf</tissue>
    </source>
</reference>
<evidence type="ECO:0000313" key="2">
    <source>
        <dbReference type="Proteomes" id="UP000265520"/>
    </source>
</evidence>
<dbReference type="EMBL" id="LXQA010029767">
    <property type="protein sequence ID" value="MCH95408.1"/>
    <property type="molecule type" value="Genomic_DNA"/>
</dbReference>
<dbReference type="GO" id="GO:0042393">
    <property type="term" value="F:histone binding"/>
    <property type="evidence" value="ECO:0007669"/>
    <property type="project" value="TreeGrafter"/>
</dbReference>
<dbReference type="GO" id="GO:0045944">
    <property type="term" value="P:positive regulation of transcription by RNA polymerase II"/>
    <property type="evidence" value="ECO:0007669"/>
    <property type="project" value="TreeGrafter"/>
</dbReference>
<proteinExistence type="predicted"/>
<dbReference type="GO" id="GO:0000977">
    <property type="term" value="F:RNA polymerase II transcription regulatory region sequence-specific DNA binding"/>
    <property type="evidence" value="ECO:0007669"/>
    <property type="project" value="TreeGrafter"/>
</dbReference>
<sequence>MESNVQRNVNALAAGRIAGVDPLEQINRRCIRIVKSVAVDHGGCALCG</sequence>
<keyword evidence="2" id="KW-1185">Reference proteome</keyword>
<dbReference type="GO" id="GO:0003682">
    <property type="term" value="F:chromatin binding"/>
    <property type="evidence" value="ECO:0007669"/>
    <property type="project" value="TreeGrafter"/>
</dbReference>
<dbReference type="PANTHER" id="PTHR47025:SF2">
    <property type="entry name" value="AUTOIMMUNE REGULATOR"/>
    <property type="match status" value="1"/>
</dbReference>
<dbReference type="AlphaFoldDB" id="A0A392N8S2"/>